<dbReference type="SUPFAM" id="SSF54211">
    <property type="entry name" value="Ribosomal protein S5 domain 2-like"/>
    <property type="match status" value="1"/>
</dbReference>
<evidence type="ECO:0000256" key="2">
    <source>
        <dbReference type="ARBA" id="ARBA00012052"/>
    </source>
</evidence>
<dbReference type="Gene3D" id="3.30.70.890">
    <property type="entry name" value="GHMP kinase, C-terminal domain"/>
    <property type="match status" value="1"/>
</dbReference>
<dbReference type="PANTHER" id="PTHR43527">
    <property type="entry name" value="4-DIPHOSPHOCYTIDYL-2-C-METHYL-D-ERYTHRITOL KINASE, CHLOROPLASTIC"/>
    <property type="match status" value="1"/>
</dbReference>
<dbReference type="GO" id="GO:0050515">
    <property type="term" value="F:4-(cytidine 5'-diphospho)-2-C-methyl-D-erythritol kinase activity"/>
    <property type="evidence" value="ECO:0007669"/>
    <property type="project" value="UniProtKB-EC"/>
</dbReference>
<evidence type="ECO:0000256" key="3">
    <source>
        <dbReference type="ARBA" id="ARBA00022679"/>
    </source>
</evidence>
<feature type="domain" description="GHMP kinase N-terminal" evidence="8">
    <location>
        <begin position="92"/>
        <end position="166"/>
    </location>
</feature>
<proteinExistence type="inferred from homology"/>
<dbReference type="AlphaFoldDB" id="J9GHZ3"/>
<dbReference type="GO" id="GO:0005524">
    <property type="term" value="F:ATP binding"/>
    <property type="evidence" value="ECO:0007669"/>
    <property type="project" value="UniProtKB-KW"/>
</dbReference>
<evidence type="ECO:0000259" key="9">
    <source>
        <dbReference type="Pfam" id="PF08544"/>
    </source>
</evidence>
<keyword evidence="4" id="KW-0547">Nucleotide-binding</keyword>
<dbReference type="InterPro" id="IPR006204">
    <property type="entry name" value="GHMP_kinase_N_dom"/>
</dbReference>
<dbReference type="Pfam" id="PF00288">
    <property type="entry name" value="GHMP_kinases_N"/>
    <property type="match status" value="1"/>
</dbReference>
<dbReference type="InterPro" id="IPR004424">
    <property type="entry name" value="IspE"/>
</dbReference>
<dbReference type="Pfam" id="PF08544">
    <property type="entry name" value="GHMP_kinases_C"/>
    <property type="match status" value="1"/>
</dbReference>
<organism evidence="10">
    <name type="scientific">gut metagenome</name>
    <dbReference type="NCBI Taxonomy" id="749906"/>
    <lineage>
        <taxon>unclassified sequences</taxon>
        <taxon>metagenomes</taxon>
        <taxon>organismal metagenomes</taxon>
    </lineage>
</organism>
<dbReference type="SUPFAM" id="SSF55060">
    <property type="entry name" value="GHMP Kinase, C-terminal domain"/>
    <property type="match status" value="1"/>
</dbReference>
<feature type="domain" description="GHMP kinase C-terminal" evidence="9">
    <location>
        <begin position="221"/>
        <end position="282"/>
    </location>
</feature>
<evidence type="ECO:0000313" key="10">
    <source>
        <dbReference type="EMBL" id="EJX07157.1"/>
    </source>
</evidence>
<dbReference type="EC" id="2.7.1.148" evidence="2"/>
<dbReference type="HAMAP" id="MF_00061">
    <property type="entry name" value="IspE"/>
    <property type="match status" value="1"/>
</dbReference>
<gene>
    <name evidence="10" type="ORF">EVA_04734</name>
</gene>
<evidence type="ECO:0000256" key="1">
    <source>
        <dbReference type="ARBA" id="ARBA00009684"/>
    </source>
</evidence>
<evidence type="ECO:0000256" key="7">
    <source>
        <dbReference type="ARBA" id="ARBA00032554"/>
    </source>
</evidence>
<dbReference type="InterPro" id="IPR036554">
    <property type="entry name" value="GHMP_kinase_C_sf"/>
</dbReference>
<dbReference type="Gene3D" id="3.30.230.10">
    <property type="match status" value="1"/>
</dbReference>
<keyword evidence="3" id="KW-0808">Transferase</keyword>
<evidence type="ECO:0000256" key="5">
    <source>
        <dbReference type="ARBA" id="ARBA00022777"/>
    </source>
</evidence>
<dbReference type="EMBL" id="AMCI01000955">
    <property type="protein sequence ID" value="EJX07157.1"/>
    <property type="molecule type" value="Genomic_DNA"/>
</dbReference>
<reference evidence="10" key="1">
    <citation type="journal article" date="2012" name="PLoS ONE">
        <title>Gene sets for utilization of primary and secondary nutrition supplies in the distal gut of endangered iberian lynx.</title>
        <authorList>
            <person name="Alcaide M."/>
            <person name="Messina E."/>
            <person name="Richter M."/>
            <person name="Bargiela R."/>
            <person name="Peplies J."/>
            <person name="Huws S.A."/>
            <person name="Newbold C.J."/>
            <person name="Golyshin P.N."/>
            <person name="Simon M.A."/>
            <person name="Lopez G."/>
            <person name="Yakimov M.M."/>
            <person name="Ferrer M."/>
        </authorList>
    </citation>
    <scope>NUCLEOTIDE SEQUENCE</scope>
</reference>
<sequence length="300" mass="33736">MQTNQPLHTHAFFTFSNSFTHMQNIFLPNCKINLGLNIVAKRPDGYHNLETVFYPIPLRDSLELLEWKDGTKDEAYRLHLSGVPIAGNPADNLVVKVYLSLREEFDLPPLEIFLCKHIPMGAGLGGGSSDAAAMMTGLNELYQLNLSESDMERRMVKFGADCAFFVRNRPVFATGIGDQMENFNLSLQGKYIVLVKPNVFISTKEAYAAVRPQPATHDLREALAQDMDSWRETVVNDFETSVFPNHPELPAIKQTLYDLGARYAAMSGSGSTLFGLFDRPVAEAHELFKDHFVFTEKLLR</sequence>
<dbReference type="GO" id="GO:0016114">
    <property type="term" value="P:terpenoid biosynthetic process"/>
    <property type="evidence" value="ECO:0007669"/>
    <property type="project" value="InterPro"/>
</dbReference>
<keyword evidence="6" id="KW-0067">ATP-binding</keyword>
<comment type="caution">
    <text evidence="10">The sequence shown here is derived from an EMBL/GenBank/DDBJ whole genome shotgun (WGS) entry which is preliminary data.</text>
</comment>
<dbReference type="InterPro" id="IPR020568">
    <property type="entry name" value="Ribosomal_Su5_D2-typ_SF"/>
</dbReference>
<evidence type="ECO:0000259" key="8">
    <source>
        <dbReference type="Pfam" id="PF00288"/>
    </source>
</evidence>
<dbReference type="PANTHER" id="PTHR43527:SF2">
    <property type="entry name" value="4-DIPHOSPHOCYTIDYL-2-C-METHYL-D-ERYTHRITOL KINASE, CHLOROPLASTIC"/>
    <property type="match status" value="1"/>
</dbReference>
<dbReference type="InterPro" id="IPR014721">
    <property type="entry name" value="Ribsml_uS5_D2-typ_fold_subgr"/>
</dbReference>
<dbReference type="NCBIfam" id="TIGR00154">
    <property type="entry name" value="ispE"/>
    <property type="match status" value="1"/>
</dbReference>
<evidence type="ECO:0000256" key="4">
    <source>
        <dbReference type="ARBA" id="ARBA00022741"/>
    </source>
</evidence>
<protein>
    <recommendedName>
        <fullName evidence="2">4-(cytidine 5'-diphospho)-2-C-methyl-D-erythritol kinase</fullName>
        <ecNumber evidence="2">2.7.1.148</ecNumber>
    </recommendedName>
    <alternativeName>
        <fullName evidence="7">4-(cytidine-5'-diphospho)-2-C-methyl-D-erythritol kinase</fullName>
    </alternativeName>
</protein>
<dbReference type="PIRSF" id="PIRSF010376">
    <property type="entry name" value="IspE"/>
    <property type="match status" value="1"/>
</dbReference>
<dbReference type="InterPro" id="IPR013750">
    <property type="entry name" value="GHMP_kinase_C_dom"/>
</dbReference>
<accession>J9GHZ3</accession>
<evidence type="ECO:0000256" key="6">
    <source>
        <dbReference type="ARBA" id="ARBA00022840"/>
    </source>
</evidence>
<keyword evidence="5 10" id="KW-0418">Kinase</keyword>
<name>J9GHZ3_9ZZZZ</name>
<comment type="similarity">
    <text evidence="1">Belongs to the GHMP kinase family. IspE subfamily.</text>
</comment>